<keyword evidence="3" id="KW-1185">Reference proteome</keyword>
<dbReference type="STRING" id="559304.G8YBX1"/>
<gene>
    <name evidence="2" type="primary">Piso0_002179</name>
    <name evidence="2" type="ORF">GNLVRS01_PISO0J06389g</name>
</gene>
<evidence type="ECO:0000313" key="3">
    <source>
        <dbReference type="Proteomes" id="UP000005222"/>
    </source>
</evidence>
<organism evidence="2 3">
    <name type="scientific">Pichia sorbitophila (strain ATCC MYA-4447 / BCRC 22081 / CBS 7064 / NBRC 10061 / NRRL Y-12695)</name>
    <name type="common">Hybrid yeast</name>
    <dbReference type="NCBI Taxonomy" id="559304"/>
    <lineage>
        <taxon>Eukaryota</taxon>
        <taxon>Fungi</taxon>
        <taxon>Dikarya</taxon>
        <taxon>Ascomycota</taxon>
        <taxon>Saccharomycotina</taxon>
        <taxon>Pichiomycetes</taxon>
        <taxon>Debaryomycetaceae</taxon>
        <taxon>Millerozyma</taxon>
    </lineage>
</organism>
<reference evidence="2 3" key="1">
    <citation type="journal article" date="2012" name="G3 (Bethesda)">
        <title>Pichia sorbitophila, an interspecies yeast hybrid reveals early steps of genome resolution following polyploidization.</title>
        <authorList>
            <person name="Leh Louis V."/>
            <person name="Despons L."/>
            <person name="Friedrich A."/>
            <person name="Martin T."/>
            <person name="Durrens P."/>
            <person name="Casaregola S."/>
            <person name="Neuveglise C."/>
            <person name="Fairhead C."/>
            <person name="Marck C."/>
            <person name="Cruz J.A."/>
            <person name="Straub M.L."/>
            <person name="Kugler V."/>
            <person name="Sacerdot C."/>
            <person name="Uzunov Z."/>
            <person name="Thierry A."/>
            <person name="Weiss S."/>
            <person name="Bleykasten C."/>
            <person name="De Montigny J."/>
            <person name="Jacques N."/>
            <person name="Jung P."/>
            <person name="Lemaire M."/>
            <person name="Mallet S."/>
            <person name="Morel G."/>
            <person name="Richard G.F."/>
            <person name="Sarkar A."/>
            <person name="Savel G."/>
            <person name="Schacherer J."/>
            <person name="Seret M.L."/>
            <person name="Talla E."/>
            <person name="Samson G."/>
            <person name="Jubin C."/>
            <person name="Poulain J."/>
            <person name="Vacherie B."/>
            <person name="Barbe V."/>
            <person name="Pelletier E."/>
            <person name="Sherman D.J."/>
            <person name="Westhof E."/>
            <person name="Weissenbach J."/>
            <person name="Baret P.V."/>
            <person name="Wincker P."/>
            <person name="Gaillardin C."/>
            <person name="Dujon B."/>
            <person name="Souciet J.L."/>
        </authorList>
    </citation>
    <scope>NUCLEOTIDE SEQUENCE [LARGE SCALE GENOMIC DNA]</scope>
    <source>
        <strain evidence="3">ATCC MYA-4447 / BCRC 22081 / CBS 7064 / NBRC 10061 / NRRL Y-12695</strain>
    </source>
</reference>
<evidence type="ECO:0000313" key="2">
    <source>
        <dbReference type="EMBL" id="CCE82452.1"/>
    </source>
</evidence>
<protein>
    <submittedName>
        <fullName evidence="2">Piso0_002179 protein</fullName>
    </submittedName>
</protein>
<dbReference type="OMA" id="GLNKYFH"/>
<dbReference type="AlphaFoldDB" id="G8YBX1"/>
<dbReference type="EMBL" id="FO082050">
    <property type="protein sequence ID" value="CCE82452.1"/>
    <property type="molecule type" value="Genomic_DNA"/>
</dbReference>
<dbReference type="Pfam" id="PF11957">
    <property type="entry name" value="efThoc1"/>
    <property type="match status" value="1"/>
</dbReference>
<dbReference type="Proteomes" id="UP000005222">
    <property type="component" value="Chromosome J"/>
</dbReference>
<dbReference type="InParanoid" id="G8YBX1"/>
<accession>G8YBX1</accession>
<proteinExistence type="predicted"/>
<dbReference type="InterPro" id="IPR021861">
    <property type="entry name" value="THO_THOC1"/>
</dbReference>
<feature type="compositionally biased region" description="Low complexity" evidence="1">
    <location>
        <begin position="660"/>
        <end position="672"/>
    </location>
</feature>
<dbReference type="OrthoDB" id="4082726at2759"/>
<sequence>MAESINPLNGPINKVRDILTEFCSEASKEDKCFVTEICNFEKFQAILDKVEAFIGEQHFDYGLSQDQVAQLSQLGEGKESDDAPSNDSTRQEIEEFNKQLDDKTKNFISLLGFEKTADGFLSDFITEEKFLRGEDAESLEQTTFCEHQLTQKGLRAIKSICVLLDIQIHFVLHHNATSKTNFYNLVSFVSESLFNISTKAIEIFWYYLEARQALIKEQLFDKGSTSDRISMLEICNTITDRFSAEGQKDPANKDTFNDSLQYRVRIFLSNILNFEDNTGLNKYFLTSNRSLFDLTSSRGRDDEFIRDIIQINKLFRDPYHFLKPMFHKQLIRLADILKRVYEYLIEEEVKWAKISPKIDQFAVKAPKSEQELEELKQKYAEKPYFPEEFPLSSFESNRRGPTFEKARKEDMGFLSKLFDESKQRQLYLVQIYFLCSLYYELNSSNRKDFLKSLHPTANLKHIIDDAPPDNIVSVFFRIKRDMPKRYRTIDTQFAFLLQHTSISETYWWGWLIYGKDADTGKSLFVDRKLNSSELLEVANKFEGTLPYKTKPYFNVYVTPQLSRKMKIQTGLESLQAQEGSEDVTQEKFQSVINELDTTLSEKTDPNLLSDVHARKSLLFWKKMNLARKDKWLAFGSLVNKDMFQLTKNKPTDEKNESEENNVNVAVGDNGDGSTSGTKRPLEDDETSNVPAAKKTKS</sequence>
<feature type="region of interest" description="Disordered" evidence="1">
    <location>
        <begin position="73"/>
        <end position="92"/>
    </location>
</feature>
<dbReference type="eggNOG" id="ENOG502RS0Y">
    <property type="taxonomic scope" value="Eukaryota"/>
</dbReference>
<dbReference type="HOGENOM" id="CLU_012462_0_0_1"/>
<feature type="region of interest" description="Disordered" evidence="1">
    <location>
        <begin position="648"/>
        <end position="697"/>
    </location>
</feature>
<evidence type="ECO:0000256" key="1">
    <source>
        <dbReference type="SAM" id="MobiDB-lite"/>
    </source>
</evidence>
<name>G8YBX1_PICSO</name>